<feature type="binding site" evidence="13">
    <location>
        <position position="778"/>
    </location>
    <ligand>
        <name>ATP</name>
        <dbReference type="ChEBI" id="CHEBI:30616"/>
    </ligand>
</feature>
<protein>
    <recommendedName>
        <fullName evidence="15">Phospholipid-transporting ATPase</fullName>
        <ecNumber evidence="15">7.6.2.1</ecNumber>
    </recommendedName>
</protein>
<dbReference type="InterPro" id="IPR032630">
    <property type="entry name" value="P_typ_ATPase_c"/>
</dbReference>
<evidence type="ECO:0000256" key="11">
    <source>
        <dbReference type="ARBA" id="ARBA00034036"/>
    </source>
</evidence>
<feature type="binding site" evidence="13">
    <location>
        <position position="779"/>
    </location>
    <ligand>
        <name>ATP</name>
        <dbReference type="ChEBI" id="CHEBI:30616"/>
    </ligand>
</feature>
<dbReference type="InterPro" id="IPR023214">
    <property type="entry name" value="HAD_sf"/>
</dbReference>
<feature type="compositionally biased region" description="Polar residues" evidence="16">
    <location>
        <begin position="1230"/>
        <end position="1240"/>
    </location>
</feature>
<evidence type="ECO:0000256" key="5">
    <source>
        <dbReference type="ARBA" id="ARBA00022741"/>
    </source>
</evidence>
<dbReference type="GO" id="GO:0005524">
    <property type="term" value="F:ATP binding"/>
    <property type="evidence" value="ECO:0007669"/>
    <property type="project" value="UniProtKB-UniRule"/>
</dbReference>
<evidence type="ECO:0000256" key="4">
    <source>
        <dbReference type="ARBA" id="ARBA00022723"/>
    </source>
</evidence>
<evidence type="ECO:0000256" key="15">
    <source>
        <dbReference type="RuleBase" id="RU362033"/>
    </source>
</evidence>
<evidence type="ECO:0000256" key="13">
    <source>
        <dbReference type="PIRSR" id="PIRSR606539-2"/>
    </source>
</evidence>
<feature type="binding site" evidence="13">
    <location>
        <position position="870"/>
    </location>
    <ligand>
        <name>ATP</name>
        <dbReference type="ChEBI" id="CHEBI:30616"/>
    </ligand>
</feature>
<dbReference type="InterPro" id="IPR044492">
    <property type="entry name" value="P_typ_ATPase_HD_dom"/>
</dbReference>
<dbReference type="PROSITE" id="PS00154">
    <property type="entry name" value="ATPASE_E1_E2"/>
    <property type="match status" value="1"/>
</dbReference>
<comment type="similarity">
    <text evidence="2 15">Belongs to the cation transport ATPase (P-type) (TC 3.A.3) family. Type IV subfamily.</text>
</comment>
<keyword evidence="8 15" id="KW-1278">Translocase</keyword>
<dbReference type="AlphaFoldDB" id="A0A7S2QSA1"/>
<comment type="cofactor">
    <cofactor evidence="14">
        <name>Mg(2+)</name>
        <dbReference type="ChEBI" id="CHEBI:18420"/>
    </cofactor>
</comment>
<dbReference type="NCBIfam" id="TIGR01652">
    <property type="entry name" value="ATPase-Plipid"/>
    <property type="match status" value="1"/>
</dbReference>
<evidence type="ECO:0000256" key="6">
    <source>
        <dbReference type="ARBA" id="ARBA00022840"/>
    </source>
</evidence>
<dbReference type="InterPro" id="IPR023299">
    <property type="entry name" value="ATPase_P-typ_cyto_dom_N"/>
</dbReference>
<organism evidence="19">
    <name type="scientific">Norrisiella sphaerica</name>
    <dbReference type="NCBI Taxonomy" id="552664"/>
    <lineage>
        <taxon>Eukaryota</taxon>
        <taxon>Sar</taxon>
        <taxon>Rhizaria</taxon>
        <taxon>Cercozoa</taxon>
        <taxon>Chlorarachniophyceae</taxon>
        <taxon>Norrisiella</taxon>
    </lineage>
</organism>
<dbReference type="InterPro" id="IPR001757">
    <property type="entry name" value="P_typ_ATPase"/>
</dbReference>
<feature type="transmembrane region" description="Helical" evidence="15">
    <location>
        <begin position="1036"/>
        <end position="1058"/>
    </location>
</feature>
<keyword evidence="6 13" id="KW-0067">ATP-binding</keyword>
<feature type="transmembrane region" description="Helical" evidence="15">
    <location>
        <begin position="360"/>
        <end position="384"/>
    </location>
</feature>
<feature type="binding site" evidence="14">
    <location>
        <position position="434"/>
    </location>
    <ligand>
        <name>Mg(2+)</name>
        <dbReference type="ChEBI" id="CHEBI:18420"/>
    </ligand>
</feature>
<evidence type="ECO:0000256" key="2">
    <source>
        <dbReference type="ARBA" id="ARBA00008109"/>
    </source>
</evidence>
<dbReference type="InterPro" id="IPR018303">
    <property type="entry name" value="ATPase_P-typ_P_site"/>
</dbReference>
<feature type="binding site" evidence="13">
    <location>
        <position position="899"/>
    </location>
    <ligand>
        <name>ATP</name>
        <dbReference type="ChEBI" id="CHEBI:30616"/>
    </ligand>
</feature>
<feature type="binding site" evidence="14">
    <location>
        <position position="432"/>
    </location>
    <ligand>
        <name>Mg(2+)</name>
        <dbReference type="ChEBI" id="CHEBI:18420"/>
    </ligand>
</feature>
<dbReference type="SUPFAM" id="SSF81660">
    <property type="entry name" value="Metal cation-transporting ATPase, ATP-binding domain N"/>
    <property type="match status" value="1"/>
</dbReference>
<dbReference type="InterPro" id="IPR036412">
    <property type="entry name" value="HAD-like_sf"/>
</dbReference>
<dbReference type="InterPro" id="IPR032631">
    <property type="entry name" value="P-type_ATPase_N"/>
</dbReference>
<dbReference type="InterPro" id="IPR006539">
    <property type="entry name" value="P-type_ATPase_IV"/>
</dbReference>
<feature type="compositionally biased region" description="Basic and acidic residues" evidence="16">
    <location>
        <begin position="463"/>
        <end position="479"/>
    </location>
</feature>
<evidence type="ECO:0000313" key="19">
    <source>
        <dbReference type="EMBL" id="CAD9650454.1"/>
    </source>
</evidence>
<feature type="domain" description="P-type ATPase C-terminal" evidence="18">
    <location>
        <begin position="922"/>
        <end position="1166"/>
    </location>
</feature>
<feature type="binding site" evidence="13">
    <location>
        <position position="432"/>
    </location>
    <ligand>
        <name>ATP</name>
        <dbReference type="ChEBI" id="CHEBI:30616"/>
    </ligand>
</feature>
<feature type="transmembrane region" description="Helical" evidence="15">
    <location>
        <begin position="986"/>
        <end position="1006"/>
    </location>
</feature>
<feature type="binding site" evidence="14">
    <location>
        <position position="896"/>
    </location>
    <ligand>
        <name>Mg(2+)</name>
        <dbReference type="ChEBI" id="CHEBI:18420"/>
    </ligand>
</feature>
<dbReference type="SFLD" id="SFLDG00002">
    <property type="entry name" value="C1.7:_P-type_atpase_like"/>
    <property type="match status" value="1"/>
</dbReference>
<feature type="binding site" evidence="13">
    <location>
        <position position="876"/>
    </location>
    <ligand>
        <name>ATP</name>
        <dbReference type="ChEBI" id="CHEBI:30616"/>
    </ligand>
</feature>
<dbReference type="InterPro" id="IPR008250">
    <property type="entry name" value="ATPase_P-typ_transduc_dom_A_sf"/>
</dbReference>
<feature type="binding site" evidence="13">
    <location>
        <position position="900"/>
    </location>
    <ligand>
        <name>ATP</name>
        <dbReference type="ChEBI" id="CHEBI:30616"/>
    </ligand>
</feature>
<dbReference type="Gene3D" id="2.70.150.10">
    <property type="entry name" value="Calcium-transporting ATPase, cytoplasmic transduction domain A"/>
    <property type="match status" value="1"/>
</dbReference>
<dbReference type="Pfam" id="PF16212">
    <property type="entry name" value="PhoLip_ATPase_C"/>
    <property type="match status" value="1"/>
</dbReference>
<evidence type="ECO:0000256" key="7">
    <source>
        <dbReference type="ARBA" id="ARBA00022842"/>
    </source>
</evidence>
<feature type="binding site" evidence="13">
    <location>
        <position position="433"/>
    </location>
    <ligand>
        <name>ATP</name>
        <dbReference type="ChEBI" id="CHEBI:30616"/>
    </ligand>
</feature>
<accession>A0A7S2QSA1</accession>
<dbReference type="SUPFAM" id="SSF81665">
    <property type="entry name" value="Calcium ATPase, transmembrane domain M"/>
    <property type="match status" value="1"/>
</dbReference>
<evidence type="ECO:0000256" key="16">
    <source>
        <dbReference type="SAM" id="MobiDB-lite"/>
    </source>
</evidence>
<evidence type="ECO:0000256" key="9">
    <source>
        <dbReference type="ARBA" id="ARBA00022989"/>
    </source>
</evidence>
<dbReference type="Pfam" id="PF16209">
    <property type="entry name" value="PhoLip_ATPase_N"/>
    <property type="match status" value="1"/>
</dbReference>
<proteinExistence type="inferred from homology"/>
<dbReference type="Gene3D" id="3.40.1110.10">
    <property type="entry name" value="Calcium-transporting ATPase, cytoplasmic domain N"/>
    <property type="match status" value="2"/>
</dbReference>
<feature type="compositionally biased region" description="Basic and acidic residues" evidence="16">
    <location>
        <begin position="1211"/>
        <end position="1227"/>
    </location>
</feature>
<keyword evidence="7 14" id="KW-0460">Magnesium</keyword>
<comment type="subcellular location">
    <subcellularLocation>
        <location evidence="1 15">Membrane</location>
        <topology evidence="1 15">Multi-pass membrane protein</topology>
    </subcellularLocation>
</comment>
<feature type="binding site" evidence="13">
    <location>
        <position position="656"/>
    </location>
    <ligand>
        <name>ATP</name>
        <dbReference type="ChEBI" id="CHEBI:30616"/>
    </ligand>
</feature>
<keyword evidence="10 15" id="KW-0472">Membrane</keyword>
<feature type="binding site" evidence="14">
    <location>
        <position position="900"/>
    </location>
    <ligand>
        <name>Mg(2+)</name>
        <dbReference type="ChEBI" id="CHEBI:18420"/>
    </ligand>
</feature>
<feature type="transmembrane region" description="Helical" evidence="15">
    <location>
        <begin position="1092"/>
        <end position="1113"/>
    </location>
</feature>
<feature type="region of interest" description="Disordered" evidence="16">
    <location>
        <begin position="1"/>
        <end position="20"/>
    </location>
</feature>
<dbReference type="SFLD" id="SFLDF00027">
    <property type="entry name" value="p-type_atpase"/>
    <property type="match status" value="1"/>
</dbReference>
<feature type="region of interest" description="Disordered" evidence="16">
    <location>
        <begin position="1211"/>
        <end position="1240"/>
    </location>
</feature>
<feature type="transmembrane region" description="Helical" evidence="15">
    <location>
        <begin position="953"/>
        <end position="974"/>
    </location>
</feature>
<feature type="transmembrane region" description="Helical" evidence="15">
    <location>
        <begin position="318"/>
        <end position="340"/>
    </location>
</feature>
<evidence type="ECO:0000259" key="17">
    <source>
        <dbReference type="Pfam" id="PF16209"/>
    </source>
</evidence>
<feature type="binding site" evidence="13">
    <location>
        <position position="694"/>
    </location>
    <ligand>
        <name>ATP</name>
        <dbReference type="ChEBI" id="CHEBI:30616"/>
    </ligand>
</feature>
<dbReference type="NCBIfam" id="TIGR01494">
    <property type="entry name" value="ATPase_P-type"/>
    <property type="match status" value="1"/>
</dbReference>
<reference evidence="19" key="1">
    <citation type="submission" date="2021-01" db="EMBL/GenBank/DDBJ databases">
        <authorList>
            <person name="Corre E."/>
            <person name="Pelletier E."/>
            <person name="Niang G."/>
            <person name="Scheremetjew M."/>
            <person name="Finn R."/>
            <person name="Kale V."/>
            <person name="Holt S."/>
            <person name="Cochrane G."/>
            <person name="Meng A."/>
            <person name="Brown T."/>
            <person name="Cohen L."/>
        </authorList>
    </citation>
    <scope>NUCLEOTIDE SEQUENCE</scope>
    <source>
        <strain evidence="19">BC52</strain>
    </source>
</reference>
<keyword evidence="4 14" id="KW-0479">Metal-binding</keyword>
<dbReference type="Pfam" id="PF13246">
    <property type="entry name" value="Cation_ATPase"/>
    <property type="match status" value="1"/>
</dbReference>
<name>A0A7S2QSA1_9EUKA</name>
<evidence type="ECO:0000256" key="8">
    <source>
        <dbReference type="ARBA" id="ARBA00022967"/>
    </source>
</evidence>
<dbReference type="GO" id="GO:0045332">
    <property type="term" value="P:phospholipid translocation"/>
    <property type="evidence" value="ECO:0007669"/>
    <property type="project" value="TreeGrafter"/>
</dbReference>
<feature type="binding site" evidence="13">
    <location>
        <position position="633"/>
    </location>
    <ligand>
        <name>ATP</name>
        <dbReference type="ChEBI" id="CHEBI:30616"/>
    </ligand>
</feature>
<keyword evidence="5 13" id="KW-0547">Nucleotide-binding</keyword>
<feature type="binding site" evidence="13">
    <location>
        <position position="571"/>
    </location>
    <ligand>
        <name>ATP</name>
        <dbReference type="ChEBI" id="CHEBI:30616"/>
    </ligand>
</feature>
<evidence type="ECO:0000256" key="12">
    <source>
        <dbReference type="PIRSR" id="PIRSR606539-1"/>
    </source>
</evidence>
<keyword evidence="3 15" id="KW-0812">Transmembrane</keyword>
<dbReference type="SUPFAM" id="SSF81653">
    <property type="entry name" value="Calcium ATPase, transduction domain A"/>
    <property type="match status" value="1"/>
</dbReference>
<feature type="domain" description="P-type ATPase N-terminal" evidence="17">
    <location>
        <begin position="65"/>
        <end position="120"/>
    </location>
</feature>
<dbReference type="SFLD" id="SFLDS00003">
    <property type="entry name" value="Haloacid_Dehalogenase"/>
    <property type="match status" value="1"/>
</dbReference>
<dbReference type="FunFam" id="3.40.50.1000:FF:000014">
    <property type="entry name" value="Phospholipid-transporting ATPase"/>
    <property type="match status" value="1"/>
</dbReference>
<dbReference type="EMBL" id="HBHC01000986">
    <property type="protein sequence ID" value="CAD9650454.1"/>
    <property type="molecule type" value="Transcribed_RNA"/>
</dbReference>
<dbReference type="SUPFAM" id="SSF56784">
    <property type="entry name" value="HAD-like"/>
    <property type="match status" value="1"/>
</dbReference>
<gene>
    <name evidence="19" type="ORF">NSPH01132_LOCUS552</name>
</gene>
<feature type="binding site" evidence="13">
    <location>
        <position position="780"/>
    </location>
    <ligand>
        <name>ATP</name>
        <dbReference type="ChEBI" id="CHEBI:30616"/>
    </ligand>
</feature>
<feature type="binding site" evidence="13">
    <location>
        <position position="434"/>
    </location>
    <ligand>
        <name>ATP</name>
        <dbReference type="ChEBI" id="CHEBI:30616"/>
    </ligand>
</feature>
<evidence type="ECO:0000259" key="18">
    <source>
        <dbReference type="Pfam" id="PF16212"/>
    </source>
</evidence>
<dbReference type="Gene3D" id="3.40.50.1000">
    <property type="entry name" value="HAD superfamily/HAD-like"/>
    <property type="match status" value="2"/>
</dbReference>
<evidence type="ECO:0000256" key="14">
    <source>
        <dbReference type="PIRSR" id="PIRSR606539-3"/>
    </source>
</evidence>
<dbReference type="PANTHER" id="PTHR24092">
    <property type="entry name" value="PROBABLE PHOSPHOLIPID-TRANSPORTING ATPASE"/>
    <property type="match status" value="1"/>
</dbReference>
<dbReference type="InterPro" id="IPR023298">
    <property type="entry name" value="ATPase_P-typ_TM_dom_sf"/>
</dbReference>
<feature type="region of interest" description="Disordered" evidence="16">
    <location>
        <begin position="455"/>
        <end position="496"/>
    </location>
</feature>
<sequence length="1240" mass="139760">MESPGDGKSKRDSKIRDASEAEDHGSTCSILSCLPCFKSYRGDMGPTRTVISNAPFSTDQELLYNHSFISNYVRTTRYTWWNFLPKNLWEQFQRAANVYFLIMAIITGIPGVSTIPVYSTVTPLIFVLGVTAIKDAIDDYKRYTNDKILNQSRIEVLKPGGETEPTRWDELQVGHIVKVKQNGFFPADLVVLRSSESNGECGIQTATLDGETSLKIRQAVKETSQIEPVELAKEGLITVKCERPHTTLYRFEGQLFYNKQTFALNQTHLLPRGAALRETKYIYGLVVYTGDQTKIMLNNDPPRFKRSHMDSVMNKQMYLIFILQFCIVFTATVLSGWFYVNRGPDHWYLRITDDSEDAGAALGLRNFFAFYVLLSVMVPISLYVSMELVRLGQALLINVDNRMWDPEDNKLGSAKNTTLSEELGQIEYIFSDKTGTLTSNQMAFQKCSILGKLYGDNPEESDEKERTPGDTKKVEDSHDPNSSLLKSDGRRGGDYTKVSPEAIADLATGVEIDGDPKFCNMRDPTLLSALLNGDKAARDYVLALALCHTCNASADPRRPGKVIYQGESTDEIALVTMASFHGVRFVARKRDEVTLVLPWKTDYPSTDAKSNRSSQDKPTGTYVTFKILHIIAFSSDRKRMSVIVRFPDGSIRVITKGADNVIKELSNKDPAVNSKDMWQQTDGQLHHFSREGLRVMLVGQLNLSDKEYKSWSTRYQQASESFADATGNRSQKMAKIAAEVEKDLKVLGVTAIEDKLQDGVPLTLKLLKKAGIKIWVLTGDKQNTAVNIGKSCGLIGWSYKLCYIRETEKSACLEQMSALLDNLENSGDDSSAALMVSGESLKAALCDDQNRDRLFEVMNHPRIRVVVASRMSPRQKAEIVGLVKEKLGVVTLAIGDGANDVSMIRAAHVGVGLRGKEGMQAANASDYAISKFRFLTQLLLVHGTLSYYRNSILILYFFYKNIMIAVQQVYFLFFAGYSSEEVFDGYMLNTFNLMWTALPILLFSVFDRPANVDELLEFPQLYLTGLRGELFNFTTFWLAFGEAVVHGSILFLTVWHTLHDIFDSYWVCSVATYSAVVLVANTKMAMITTTWFWFNVLIIFLTVIVYFGFIYLYSGDIGFEFSPWIFGIFEQMMREPMFYLVALWLCLAVFLQDLFLAYLSRLLRPSLLQLVQECRGENHKKEALLVALNDETVQKDSEWQNKEMDIIQMKKQESEGEIAPTKEEKGRALQLSSVANSRST</sequence>
<evidence type="ECO:0000256" key="1">
    <source>
        <dbReference type="ARBA" id="ARBA00004141"/>
    </source>
</evidence>
<keyword evidence="9 15" id="KW-1133">Transmembrane helix</keyword>
<evidence type="ECO:0000256" key="10">
    <source>
        <dbReference type="ARBA" id="ARBA00023136"/>
    </source>
</evidence>
<comment type="catalytic activity">
    <reaction evidence="11 15">
        <text>ATP + H2O + phospholipidSide 1 = ADP + phosphate + phospholipidSide 2.</text>
        <dbReference type="EC" id="7.6.2.1"/>
    </reaction>
</comment>
<dbReference type="GO" id="GO:0016887">
    <property type="term" value="F:ATP hydrolysis activity"/>
    <property type="evidence" value="ECO:0007669"/>
    <property type="project" value="InterPro"/>
</dbReference>
<dbReference type="GO" id="GO:0140326">
    <property type="term" value="F:ATPase-coupled intramembrane lipid transporter activity"/>
    <property type="evidence" value="ECO:0007669"/>
    <property type="project" value="UniProtKB-EC"/>
</dbReference>
<feature type="transmembrane region" description="Helical" evidence="15">
    <location>
        <begin position="96"/>
        <end position="115"/>
    </location>
</feature>
<feature type="active site" description="4-aspartylphosphate intermediate" evidence="12">
    <location>
        <position position="432"/>
    </location>
</feature>
<dbReference type="GO" id="GO:0000287">
    <property type="term" value="F:magnesium ion binding"/>
    <property type="evidence" value="ECO:0007669"/>
    <property type="project" value="UniProtKB-UniRule"/>
</dbReference>
<dbReference type="GO" id="GO:0005886">
    <property type="term" value="C:plasma membrane"/>
    <property type="evidence" value="ECO:0007669"/>
    <property type="project" value="TreeGrafter"/>
</dbReference>
<dbReference type="PRINTS" id="PR00119">
    <property type="entry name" value="CATATPASE"/>
</dbReference>
<feature type="transmembrane region" description="Helical" evidence="15">
    <location>
        <begin position="1137"/>
        <end position="1159"/>
    </location>
</feature>
<evidence type="ECO:0000256" key="3">
    <source>
        <dbReference type="ARBA" id="ARBA00022692"/>
    </source>
</evidence>
<dbReference type="PANTHER" id="PTHR24092:SF150">
    <property type="entry name" value="PHOSPHOLIPID-TRANSPORTING ATPASE"/>
    <property type="match status" value="1"/>
</dbReference>
<dbReference type="EC" id="7.6.2.1" evidence="15"/>